<dbReference type="OrthoDB" id="3800150at2759"/>
<protein>
    <submittedName>
        <fullName evidence="2">Uncharacterized protein</fullName>
    </submittedName>
</protein>
<dbReference type="AlphaFoldDB" id="A0A9P4QZS5"/>
<evidence type="ECO:0000256" key="1">
    <source>
        <dbReference type="SAM" id="MobiDB-lite"/>
    </source>
</evidence>
<evidence type="ECO:0000313" key="3">
    <source>
        <dbReference type="Proteomes" id="UP000799444"/>
    </source>
</evidence>
<feature type="region of interest" description="Disordered" evidence="1">
    <location>
        <begin position="213"/>
        <end position="258"/>
    </location>
</feature>
<organism evidence="2 3">
    <name type="scientific">Polyplosphaeria fusca</name>
    <dbReference type="NCBI Taxonomy" id="682080"/>
    <lineage>
        <taxon>Eukaryota</taxon>
        <taxon>Fungi</taxon>
        <taxon>Dikarya</taxon>
        <taxon>Ascomycota</taxon>
        <taxon>Pezizomycotina</taxon>
        <taxon>Dothideomycetes</taxon>
        <taxon>Pleosporomycetidae</taxon>
        <taxon>Pleosporales</taxon>
        <taxon>Tetraplosphaeriaceae</taxon>
        <taxon>Polyplosphaeria</taxon>
    </lineage>
</organism>
<dbReference type="EMBL" id="ML996131">
    <property type="protein sequence ID" value="KAF2735879.1"/>
    <property type="molecule type" value="Genomic_DNA"/>
</dbReference>
<feature type="region of interest" description="Disordered" evidence="1">
    <location>
        <begin position="114"/>
        <end position="137"/>
    </location>
</feature>
<sequence length="483" mass="54652">MGGTAASPVQERPVYDQTADHFMMDTPPNIRPVKDGDSDNDSLLGDQGAYVPKPTPKQLENPPERQRKKPGPKPGPKSLLMKNDLGAKKEVIKEIEGFWGKGFIRKFIPQQHRPLTKRPKGTTRAIPRYPENDPKKWKPSVLKAIRSLAEKNQDKSMMRKMMSDIVRYRNRHTGNKKPELVTTDFDIIEDILDRGWTIKQSFEIRYKHLFQNGGKGVPLEDDDEDSDSEEMALEGADDFSSGFRKHGSDDGSSDDEPEYIRVGKGIYYPEPEDDESEFKLPKKEKRAMAQKPLPPFKPQQILTQPDLNGGMNGQQQYMYPGIQNQQMYGGAAPDQQRQMYNGGMSTQQRPMYGGMSEQQQQIYHRMLNQGHGQYGMQYPPPHMQPIQSAYGDQDEFPRPPSSARSMHSAFGQPVPRGFQNMHQPSPSMPNMRQRRQPSYQESVYAPNRDTSVSLDPHANPNEAAERETRAVVGCGAGSQGFEA</sequence>
<evidence type="ECO:0000313" key="2">
    <source>
        <dbReference type="EMBL" id="KAF2735879.1"/>
    </source>
</evidence>
<comment type="caution">
    <text evidence="2">The sequence shown here is derived from an EMBL/GenBank/DDBJ whole genome shotgun (WGS) entry which is preliminary data.</text>
</comment>
<keyword evidence="3" id="KW-1185">Reference proteome</keyword>
<feature type="compositionally biased region" description="Polar residues" evidence="1">
    <location>
        <begin position="420"/>
        <end position="441"/>
    </location>
</feature>
<proteinExistence type="predicted"/>
<feature type="compositionally biased region" description="Acidic residues" evidence="1">
    <location>
        <begin position="219"/>
        <end position="237"/>
    </location>
</feature>
<dbReference type="Proteomes" id="UP000799444">
    <property type="component" value="Unassembled WGS sequence"/>
</dbReference>
<feature type="compositionally biased region" description="Gly residues" evidence="1">
    <location>
        <begin position="474"/>
        <end position="483"/>
    </location>
</feature>
<gene>
    <name evidence="2" type="ORF">EJ04DRAFT_182999</name>
</gene>
<accession>A0A9P4QZS5</accession>
<name>A0A9P4QZS5_9PLEO</name>
<reference evidence="2" key="1">
    <citation type="journal article" date="2020" name="Stud. Mycol.">
        <title>101 Dothideomycetes genomes: a test case for predicting lifestyles and emergence of pathogens.</title>
        <authorList>
            <person name="Haridas S."/>
            <person name="Albert R."/>
            <person name="Binder M."/>
            <person name="Bloem J."/>
            <person name="Labutti K."/>
            <person name="Salamov A."/>
            <person name="Andreopoulos B."/>
            <person name="Baker S."/>
            <person name="Barry K."/>
            <person name="Bills G."/>
            <person name="Bluhm B."/>
            <person name="Cannon C."/>
            <person name="Castanera R."/>
            <person name="Culley D."/>
            <person name="Daum C."/>
            <person name="Ezra D."/>
            <person name="Gonzalez J."/>
            <person name="Henrissat B."/>
            <person name="Kuo A."/>
            <person name="Liang C."/>
            <person name="Lipzen A."/>
            <person name="Lutzoni F."/>
            <person name="Magnuson J."/>
            <person name="Mondo S."/>
            <person name="Nolan M."/>
            <person name="Ohm R."/>
            <person name="Pangilinan J."/>
            <person name="Park H.-J."/>
            <person name="Ramirez L."/>
            <person name="Alfaro M."/>
            <person name="Sun H."/>
            <person name="Tritt A."/>
            <person name="Yoshinaga Y."/>
            <person name="Zwiers L.-H."/>
            <person name="Turgeon B."/>
            <person name="Goodwin S."/>
            <person name="Spatafora J."/>
            <person name="Crous P."/>
            <person name="Grigoriev I."/>
        </authorList>
    </citation>
    <scope>NUCLEOTIDE SEQUENCE</scope>
    <source>
        <strain evidence="2">CBS 125425</strain>
    </source>
</reference>
<feature type="region of interest" description="Disordered" evidence="1">
    <location>
        <begin position="1"/>
        <end position="83"/>
    </location>
</feature>
<feature type="region of interest" description="Disordered" evidence="1">
    <location>
        <begin position="385"/>
        <end position="483"/>
    </location>
</feature>